<dbReference type="NCBIfam" id="TIGR00715">
    <property type="entry name" value="precor6x_red"/>
    <property type="match status" value="1"/>
</dbReference>
<sequence>MIDSQHSVSDTRRVLLLGGTSEASAMARALAGAGVDAVFSYAGRTAAPVAQPLPTRVGGFGGVEGLGAYLRDEGITHVIDATHPFAAQMSRHAVAACAEMGVPLVGFERESWRAGPGDDWHGVPDMESALAALPDRGARVFLAIGKQNLDLFAGKPDNFYLLRLVDAPSAALPFPDAVAVIDRGPFSEAGDLALLRDHAITHIVAKNAGGTGAAAKLAAARQLGLPVILIERPLVPARRIARTVEQVMEWLAGHPAALSADLGV</sequence>
<dbReference type="NCBIfam" id="NF005968">
    <property type="entry name" value="PRK08057.1-2"/>
    <property type="match status" value="1"/>
</dbReference>
<comment type="pathway">
    <text evidence="1">Cofactor biosynthesis; adenosylcobalamin biosynthesis.</text>
</comment>
<keyword evidence="5" id="KW-1185">Reference proteome</keyword>
<evidence type="ECO:0000256" key="1">
    <source>
        <dbReference type="ARBA" id="ARBA00004953"/>
    </source>
</evidence>
<dbReference type="Pfam" id="PF02571">
    <property type="entry name" value="CbiJ"/>
    <property type="match status" value="1"/>
</dbReference>
<dbReference type="GO" id="GO:0016994">
    <property type="term" value="F:precorrin-6A reductase activity"/>
    <property type="evidence" value="ECO:0007669"/>
    <property type="project" value="InterPro"/>
</dbReference>
<dbReference type="RefSeq" id="WP_008071955.1">
    <property type="nucleotide sequence ID" value="NZ_AQWK01000014.1"/>
</dbReference>
<dbReference type="EMBL" id="AEWJ01000002">
    <property type="protein sequence ID" value="EGD60937.1"/>
    <property type="molecule type" value="Genomic_DNA"/>
</dbReference>
<gene>
    <name evidence="4" type="ORF">Y88_3441</name>
</gene>
<dbReference type="InterPro" id="IPR003723">
    <property type="entry name" value="Precorrin-6x_reduct"/>
</dbReference>
<dbReference type="STRING" id="983920.Y88_3441"/>
<dbReference type="HOGENOM" id="CLU_068627_1_0_5"/>
<dbReference type="InParanoid" id="F1Z376"/>
<reference evidence="4 5" key="1">
    <citation type="journal article" date="2012" name="J. Bacteriol.">
        <title>Draft Genome Sequence of Novosphingobium nitrogenifigens Y88T.</title>
        <authorList>
            <person name="Strabala T.J."/>
            <person name="Macdonald L."/>
            <person name="Liu V."/>
            <person name="Smit A.M."/>
        </authorList>
    </citation>
    <scope>NUCLEOTIDE SEQUENCE [LARGE SCALE GENOMIC DNA]</scope>
    <source>
        <strain evidence="4 5">DSM 19370</strain>
    </source>
</reference>
<dbReference type="PANTHER" id="PTHR36925:SF1">
    <property type="entry name" value="COBALT-PRECORRIN-6A REDUCTASE"/>
    <property type="match status" value="1"/>
</dbReference>
<protein>
    <submittedName>
        <fullName evidence="4">Precorrin-6x reductase</fullName>
    </submittedName>
</protein>
<dbReference type="GO" id="GO:0009236">
    <property type="term" value="P:cobalamin biosynthetic process"/>
    <property type="evidence" value="ECO:0007669"/>
    <property type="project" value="UniProtKB-UniPathway"/>
</dbReference>
<keyword evidence="3" id="KW-0560">Oxidoreductase</keyword>
<accession>F1Z376</accession>
<dbReference type="OrthoDB" id="5183775at2"/>
<dbReference type="PROSITE" id="PS51014">
    <property type="entry name" value="COBK_CBIJ"/>
    <property type="match status" value="1"/>
</dbReference>
<organism evidence="4 5">
    <name type="scientific">Novosphingobium nitrogenifigens DSM 19370</name>
    <dbReference type="NCBI Taxonomy" id="983920"/>
    <lineage>
        <taxon>Bacteria</taxon>
        <taxon>Pseudomonadati</taxon>
        <taxon>Pseudomonadota</taxon>
        <taxon>Alphaproteobacteria</taxon>
        <taxon>Sphingomonadales</taxon>
        <taxon>Sphingomonadaceae</taxon>
        <taxon>Novosphingobium</taxon>
    </lineage>
</organism>
<evidence type="ECO:0000256" key="2">
    <source>
        <dbReference type="ARBA" id="ARBA00022573"/>
    </source>
</evidence>
<proteinExistence type="predicted"/>
<dbReference type="AlphaFoldDB" id="F1Z376"/>
<name>F1Z376_9SPHN</name>
<comment type="caution">
    <text evidence="4">The sequence shown here is derived from an EMBL/GenBank/DDBJ whole genome shotgun (WGS) entry which is preliminary data.</text>
</comment>
<evidence type="ECO:0000313" key="4">
    <source>
        <dbReference type="EMBL" id="EGD60937.1"/>
    </source>
</evidence>
<keyword evidence="2" id="KW-0169">Cobalamin biosynthesis</keyword>
<evidence type="ECO:0000313" key="5">
    <source>
        <dbReference type="Proteomes" id="UP000004728"/>
    </source>
</evidence>
<dbReference type="eggNOG" id="COG2099">
    <property type="taxonomic scope" value="Bacteria"/>
</dbReference>
<evidence type="ECO:0000256" key="3">
    <source>
        <dbReference type="ARBA" id="ARBA00023002"/>
    </source>
</evidence>
<dbReference type="PANTHER" id="PTHR36925">
    <property type="entry name" value="COBALT-PRECORRIN-6A REDUCTASE"/>
    <property type="match status" value="1"/>
</dbReference>
<dbReference type="UniPathway" id="UPA00148"/>
<dbReference type="Proteomes" id="UP000004728">
    <property type="component" value="Unassembled WGS sequence"/>
</dbReference>